<feature type="region of interest" description="Disordered" evidence="1">
    <location>
        <begin position="33"/>
        <end position="52"/>
    </location>
</feature>
<name>A0A3E4Y1M8_9FIRM</name>
<comment type="caution">
    <text evidence="3">The sequence shown here is derived from an EMBL/GenBank/DDBJ whole genome shotgun (WGS) entry which is preliminary data.</text>
</comment>
<organism evidence="3 4">
    <name type="scientific">Agathobacter rectalis</name>
    <dbReference type="NCBI Taxonomy" id="39491"/>
    <lineage>
        <taxon>Bacteria</taxon>
        <taxon>Bacillati</taxon>
        <taxon>Bacillota</taxon>
        <taxon>Clostridia</taxon>
        <taxon>Lachnospirales</taxon>
        <taxon>Lachnospiraceae</taxon>
        <taxon>Agathobacter</taxon>
    </lineage>
</organism>
<evidence type="ECO:0000256" key="2">
    <source>
        <dbReference type="SAM" id="SignalP"/>
    </source>
</evidence>
<reference evidence="3 4" key="1">
    <citation type="submission" date="2018-08" db="EMBL/GenBank/DDBJ databases">
        <title>A genome reference for cultivated species of the human gut microbiota.</title>
        <authorList>
            <person name="Zou Y."/>
            <person name="Xue W."/>
            <person name="Luo G."/>
        </authorList>
    </citation>
    <scope>NUCLEOTIDE SEQUENCE [LARGE SCALE GENOMIC DNA]</scope>
    <source>
        <strain evidence="3 4">OM07-13</strain>
    </source>
</reference>
<evidence type="ECO:0000313" key="3">
    <source>
        <dbReference type="EMBL" id="RGM66690.1"/>
    </source>
</evidence>
<evidence type="ECO:0000256" key="1">
    <source>
        <dbReference type="SAM" id="MobiDB-lite"/>
    </source>
</evidence>
<feature type="signal peptide" evidence="2">
    <location>
        <begin position="1"/>
        <end position="22"/>
    </location>
</feature>
<feature type="chain" id="PRO_5038851952" evidence="2">
    <location>
        <begin position="23"/>
        <end position="418"/>
    </location>
</feature>
<accession>A0A3E4Y1M8</accession>
<dbReference type="RefSeq" id="WP_117719503.1">
    <property type="nucleotide sequence ID" value="NZ_QSTP01000029.1"/>
</dbReference>
<proteinExistence type="predicted"/>
<sequence>MKKRVLYIILVSALMLSGCGKSNDQKQLNEVKSENTEKAVSNQNTEKASVSEKDNIRKIGNGSAIFSTNYKIEDYCNGDFIVSKSDGLLYGVINIQGKEIIPVQFDNISFMNDEKVVNGDSKNIYIKAKYEDQYSIYNENGEKILDGDASIINYKLGGGETGENNPLFEIGDYGIKKDVYSESGQFLFDIPLNSNANSSSVVWISPELYLLSESVTEKSGYTINVSFLDTILMNTNGEILQKWDGTAMANDGCEDNNYWFFLGDNEGKYSKITISATGDLVSQENGLAQSDATKEAVSSVMNSSDKIYLGKDNENVLYTTNNTWKYEDSNGNPVYDDRYFSMGHEENCYLLSNSDNQVCVITKNGKKTVDYGTISLQGNNYSYDGTLIGDENAYADYDSFCYIDESNGESTVYYYESK</sequence>
<dbReference type="PROSITE" id="PS51257">
    <property type="entry name" value="PROKAR_LIPOPROTEIN"/>
    <property type="match status" value="1"/>
</dbReference>
<evidence type="ECO:0000313" key="4">
    <source>
        <dbReference type="Proteomes" id="UP000260758"/>
    </source>
</evidence>
<dbReference type="EMBL" id="QSTP01000029">
    <property type="protein sequence ID" value="RGM66690.1"/>
    <property type="molecule type" value="Genomic_DNA"/>
</dbReference>
<dbReference type="Proteomes" id="UP000260758">
    <property type="component" value="Unassembled WGS sequence"/>
</dbReference>
<feature type="compositionally biased region" description="Polar residues" evidence="1">
    <location>
        <begin position="38"/>
        <end position="48"/>
    </location>
</feature>
<gene>
    <name evidence="3" type="ORF">DXB99_17400</name>
</gene>
<dbReference type="AlphaFoldDB" id="A0A3E4Y1M8"/>
<keyword evidence="2" id="KW-0732">Signal</keyword>
<protein>
    <submittedName>
        <fullName evidence="3">WG repeat-containing protein</fullName>
    </submittedName>
</protein>